<protein>
    <submittedName>
        <fullName evidence="1">Uncharacterized protein</fullName>
    </submittedName>
</protein>
<dbReference type="STRING" id="1891675.B1H58_03765"/>
<dbReference type="EMBL" id="CP019706">
    <property type="protein sequence ID" value="ARJ41209.1"/>
    <property type="molecule type" value="Genomic_DNA"/>
</dbReference>
<dbReference type="AlphaFoldDB" id="A0A1W6B2A3"/>
<accession>A0A1W6B2A3</accession>
<evidence type="ECO:0000313" key="2">
    <source>
        <dbReference type="Proteomes" id="UP000192900"/>
    </source>
</evidence>
<gene>
    <name evidence="1" type="ORF">B1H58_03765</name>
</gene>
<reference evidence="1 2" key="1">
    <citation type="submission" date="2017-02" db="EMBL/GenBank/DDBJ databases">
        <title>Complete genome sequence of the drought resistance-promoting endophyte Pantoea alhagi LTYR-11Z.</title>
        <authorList>
            <person name="Zhang L."/>
        </authorList>
    </citation>
    <scope>NUCLEOTIDE SEQUENCE [LARGE SCALE GENOMIC DNA]</scope>
    <source>
        <strain evidence="1 2">LTYR-11Z</strain>
    </source>
</reference>
<evidence type="ECO:0000313" key="1">
    <source>
        <dbReference type="EMBL" id="ARJ41209.1"/>
    </source>
</evidence>
<dbReference type="Proteomes" id="UP000192900">
    <property type="component" value="Chromosome"/>
</dbReference>
<sequence>MPFTPYFVNGFVQISAVLQTTLGYVIDGARFYQFPRPEYSISQEKKRYPRCLTITARKSPPESGKGAVTG</sequence>
<organism evidence="1 2">
    <name type="scientific">Pantoea alhagi</name>
    <dbReference type="NCBI Taxonomy" id="1891675"/>
    <lineage>
        <taxon>Bacteria</taxon>
        <taxon>Pseudomonadati</taxon>
        <taxon>Pseudomonadota</taxon>
        <taxon>Gammaproteobacteria</taxon>
        <taxon>Enterobacterales</taxon>
        <taxon>Erwiniaceae</taxon>
        <taxon>Pantoea</taxon>
    </lineage>
</organism>
<dbReference type="KEGG" id="palh:B1H58_03765"/>
<name>A0A1W6B2A3_9GAMM</name>
<keyword evidence="2" id="KW-1185">Reference proteome</keyword>
<proteinExistence type="predicted"/>